<evidence type="ECO:0000256" key="1">
    <source>
        <dbReference type="ARBA" id="ARBA00010541"/>
    </source>
</evidence>
<dbReference type="Gene3D" id="2.30.42.10">
    <property type="match status" value="1"/>
</dbReference>
<evidence type="ECO:0000256" key="3">
    <source>
        <dbReference type="ARBA" id="ARBA00022801"/>
    </source>
</evidence>
<comment type="similarity">
    <text evidence="1">Belongs to the peptidase S1C family.</text>
</comment>
<dbReference type="RefSeq" id="WP_235311125.1">
    <property type="nucleotide sequence ID" value="NZ_JAKGAS010000002.1"/>
</dbReference>
<reference evidence="7 8" key="1">
    <citation type="submission" date="2022-01" db="EMBL/GenBank/DDBJ databases">
        <title>Paraglaciecola sp. G1-23.</title>
        <authorList>
            <person name="Jin M.S."/>
            <person name="Han D.M."/>
            <person name="Kim H.M."/>
            <person name="Jeon C.O."/>
        </authorList>
    </citation>
    <scope>NUCLEOTIDE SEQUENCE [LARGE SCALE GENOMIC DNA]</scope>
    <source>
        <strain evidence="7 8">G1-23</strain>
    </source>
</reference>
<dbReference type="InterPro" id="IPR009003">
    <property type="entry name" value="Peptidase_S1_PA"/>
</dbReference>
<keyword evidence="2" id="KW-0645">Protease</keyword>
<accession>A0ABS9D4B6</accession>
<dbReference type="PANTHER" id="PTHR22939:SF101">
    <property type="entry name" value="PERIPLASMIC PH-DEPENDENT SERINE ENDOPROTEASE DEGQ"/>
    <property type="match status" value="1"/>
</dbReference>
<dbReference type="Pfam" id="PF13180">
    <property type="entry name" value="PDZ_2"/>
    <property type="match status" value="1"/>
</dbReference>
<evidence type="ECO:0000256" key="2">
    <source>
        <dbReference type="ARBA" id="ARBA00022670"/>
    </source>
</evidence>
<keyword evidence="5" id="KW-1133">Transmembrane helix</keyword>
<feature type="transmembrane region" description="Helical" evidence="5">
    <location>
        <begin position="7"/>
        <end position="26"/>
    </location>
</feature>
<dbReference type="PANTHER" id="PTHR22939">
    <property type="entry name" value="SERINE PROTEASE FAMILY S1C HTRA-RELATED"/>
    <property type="match status" value="1"/>
</dbReference>
<dbReference type="SMART" id="SM00228">
    <property type="entry name" value="PDZ"/>
    <property type="match status" value="1"/>
</dbReference>
<dbReference type="InterPro" id="IPR036034">
    <property type="entry name" value="PDZ_sf"/>
</dbReference>
<dbReference type="SUPFAM" id="SSF50156">
    <property type="entry name" value="PDZ domain-like"/>
    <property type="match status" value="1"/>
</dbReference>
<dbReference type="InterPro" id="IPR001940">
    <property type="entry name" value="Peptidase_S1C"/>
</dbReference>
<protein>
    <submittedName>
        <fullName evidence="7">Trypsin-like peptidase domain-containing protein</fullName>
    </submittedName>
</protein>
<organism evidence="7 8">
    <name type="scientific">Paraglaciecola algarum</name>
    <dbReference type="NCBI Taxonomy" id="3050085"/>
    <lineage>
        <taxon>Bacteria</taxon>
        <taxon>Pseudomonadati</taxon>
        <taxon>Pseudomonadota</taxon>
        <taxon>Gammaproteobacteria</taxon>
        <taxon>Alteromonadales</taxon>
        <taxon>Alteromonadaceae</taxon>
        <taxon>Paraglaciecola</taxon>
    </lineage>
</organism>
<evidence type="ECO:0000256" key="5">
    <source>
        <dbReference type="SAM" id="Phobius"/>
    </source>
</evidence>
<evidence type="ECO:0000313" key="8">
    <source>
        <dbReference type="Proteomes" id="UP001521137"/>
    </source>
</evidence>
<dbReference type="PRINTS" id="PR00834">
    <property type="entry name" value="PROTEASES2C"/>
</dbReference>
<keyword evidence="8" id="KW-1185">Reference proteome</keyword>
<dbReference type="InterPro" id="IPR001478">
    <property type="entry name" value="PDZ"/>
</dbReference>
<gene>
    <name evidence="7" type="ORF">L0668_05755</name>
</gene>
<dbReference type="Proteomes" id="UP001521137">
    <property type="component" value="Unassembled WGS sequence"/>
</dbReference>
<evidence type="ECO:0000259" key="6">
    <source>
        <dbReference type="PROSITE" id="PS50106"/>
    </source>
</evidence>
<dbReference type="SUPFAM" id="SSF50494">
    <property type="entry name" value="Trypsin-like serine proteases"/>
    <property type="match status" value="1"/>
</dbReference>
<dbReference type="InterPro" id="IPR043504">
    <property type="entry name" value="Peptidase_S1_PA_chymotrypsin"/>
</dbReference>
<dbReference type="EMBL" id="JAKGAS010000002">
    <property type="protein sequence ID" value="MCF2947605.1"/>
    <property type="molecule type" value="Genomic_DNA"/>
</dbReference>
<keyword evidence="3" id="KW-0378">Hydrolase</keyword>
<keyword evidence="5" id="KW-0812">Transmembrane</keyword>
<evidence type="ECO:0000313" key="7">
    <source>
        <dbReference type="EMBL" id="MCF2947605.1"/>
    </source>
</evidence>
<dbReference type="PROSITE" id="PS50106">
    <property type="entry name" value="PDZ"/>
    <property type="match status" value="1"/>
</dbReference>
<sequence>MPRLLTSILKSILIGIIISSIILILVPDLRQGSGLPLTFFQSQDKTGKKLTYSQAVNLAGPAIVNVYSQSLDSANSYRRQPLTRSNLGSGVIMSAEGYVLTCLHVIENAVTTKNNIIVVGLQDGRLAEAQIVGFDPVTDLAVLSISQDNLHVVPQKEQASNLVGDVVLAIGNPYNLGQTVTQGIVSRINNNGLNYYFDYIQTDAELYEGNSGGAIVDSEGYLIGIASANFKTRIGNRIENVEGLSFAIPYSLAKKVMDEIIASGKVTRGALGFNGEQIAGGQVGSGILVTGVVRGKPAELGGLQVNDIILSVDGLATTSIRDTLNYITNTAPGTSVKLEVTRNSQNIELTMEVAELN</sequence>
<comment type="caution">
    <text evidence="7">The sequence shown here is derived from an EMBL/GenBank/DDBJ whole genome shotgun (WGS) entry which is preliminary data.</text>
</comment>
<dbReference type="Pfam" id="PF13365">
    <property type="entry name" value="Trypsin_2"/>
    <property type="match status" value="1"/>
</dbReference>
<keyword evidence="5" id="KW-0472">Membrane</keyword>
<keyword evidence="4" id="KW-0720">Serine protease</keyword>
<feature type="domain" description="PDZ" evidence="6">
    <location>
        <begin position="260"/>
        <end position="342"/>
    </location>
</feature>
<name>A0ABS9D4B6_9ALTE</name>
<dbReference type="Gene3D" id="2.40.10.10">
    <property type="entry name" value="Trypsin-like serine proteases"/>
    <property type="match status" value="2"/>
</dbReference>
<proteinExistence type="inferred from homology"/>
<evidence type="ECO:0000256" key="4">
    <source>
        <dbReference type="ARBA" id="ARBA00022825"/>
    </source>
</evidence>